<gene>
    <name evidence="2" type="ORF">EGW08_014069</name>
</gene>
<dbReference type="EMBL" id="RQTK01000528">
    <property type="protein sequence ID" value="RUS78160.1"/>
    <property type="molecule type" value="Genomic_DNA"/>
</dbReference>
<evidence type="ECO:0000313" key="2">
    <source>
        <dbReference type="EMBL" id="RUS78160.1"/>
    </source>
</evidence>
<accession>A0A433T9F6</accession>
<comment type="caution">
    <text evidence="2">The sequence shown here is derived from an EMBL/GenBank/DDBJ whole genome shotgun (WGS) entry which is preliminary data.</text>
</comment>
<sequence length="346" mass="39016">MEKAWEDRLQSSLDLLLSAHVSNPVGLDDRTSLLIGTPSSSISQRDSSFRALNFHLYRKDPGFLLRTTQAGRLVLVPLRSGGSEPLNPSEERRTRYRLNPHPQLHTRTDISDIYDLETYIKDIFEDGNENSIDLSEKIALANQILAQIYSKLPNSGIKADILQDKPRHAYTVGKNMKVNLPVKAMPFIFTISQRGSTSQDLSHLFKIYKSSFENSPSKVTSLQSILKLAGVKREYTGKIMDPTGDGQDRSRQDFTIGAFGYSSQESHGSHRPIVSEPATSHVDGRQRNEEEASQEGENYIQPSRGKRPNYYNCHNRQVTAQMLREYFTTGKLCGSYVLPFRFGIGK</sequence>
<protein>
    <submittedName>
        <fullName evidence="2">Uncharacterized protein</fullName>
    </submittedName>
</protein>
<reference evidence="2 3" key="1">
    <citation type="submission" date="2019-01" db="EMBL/GenBank/DDBJ databases">
        <title>A draft genome assembly of the solar-powered sea slug Elysia chlorotica.</title>
        <authorList>
            <person name="Cai H."/>
            <person name="Li Q."/>
            <person name="Fang X."/>
            <person name="Li J."/>
            <person name="Curtis N.E."/>
            <person name="Altenburger A."/>
            <person name="Shibata T."/>
            <person name="Feng M."/>
            <person name="Maeda T."/>
            <person name="Schwartz J.A."/>
            <person name="Shigenobu S."/>
            <person name="Lundholm N."/>
            <person name="Nishiyama T."/>
            <person name="Yang H."/>
            <person name="Hasebe M."/>
            <person name="Li S."/>
            <person name="Pierce S.K."/>
            <person name="Wang J."/>
        </authorList>
    </citation>
    <scope>NUCLEOTIDE SEQUENCE [LARGE SCALE GENOMIC DNA]</scope>
    <source>
        <strain evidence="2">EC2010</strain>
        <tissue evidence="2">Whole organism of an adult</tissue>
    </source>
</reference>
<evidence type="ECO:0000256" key="1">
    <source>
        <dbReference type="SAM" id="MobiDB-lite"/>
    </source>
</evidence>
<proteinExistence type="predicted"/>
<evidence type="ECO:0000313" key="3">
    <source>
        <dbReference type="Proteomes" id="UP000271974"/>
    </source>
</evidence>
<name>A0A433T9F6_ELYCH</name>
<dbReference type="AlphaFoldDB" id="A0A433T9F6"/>
<keyword evidence="3" id="KW-1185">Reference proteome</keyword>
<dbReference type="Proteomes" id="UP000271974">
    <property type="component" value="Unassembled WGS sequence"/>
</dbReference>
<feature type="region of interest" description="Disordered" evidence="1">
    <location>
        <begin position="261"/>
        <end position="310"/>
    </location>
</feature>
<organism evidence="2 3">
    <name type="scientific">Elysia chlorotica</name>
    <name type="common">Eastern emerald elysia</name>
    <name type="synonym">Sea slug</name>
    <dbReference type="NCBI Taxonomy" id="188477"/>
    <lineage>
        <taxon>Eukaryota</taxon>
        <taxon>Metazoa</taxon>
        <taxon>Spiralia</taxon>
        <taxon>Lophotrochozoa</taxon>
        <taxon>Mollusca</taxon>
        <taxon>Gastropoda</taxon>
        <taxon>Heterobranchia</taxon>
        <taxon>Euthyneura</taxon>
        <taxon>Panpulmonata</taxon>
        <taxon>Sacoglossa</taxon>
        <taxon>Placobranchoidea</taxon>
        <taxon>Plakobranchidae</taxon>
        <taxon>Elysia</taxon>
    </lineage>
</organism>